<dbReference type="PANTHER" id="PTHR35361:SF1">
    <property type="entry name" value="OS08G0443700 PROTEIN"/>
    <property type="match status" value="1"/>
</dbReference>
<dbReference type="Gramene" id="OBART05G17560.1">
    <property type="protein sequence ID" value="OBART05G17560.1"/>
    <property type="gene ID" value="OBART05G17560"/>
</dbReference>
<keyword evidence="2" id="KW-1185">Reference proteome</keyword>
<name>A0A0D3G801_9ORYZ</name>
<reference evidence="1" key="1">
    <citation type="journal article" date="2009" name="Rice">
        <title>De Novo Next Generation Sequencing of Plant Genomes.</title>
        <authorList>
            <person name="Rounsley S."/>
            <person name="Marri P.R."/>
            <person name="Yu Y."/>
            <person name="He R."/>
            <person name="Sisneros N."/>
            <person name="Goicoechea J.L."/>
            <person name="Lee S.J."/>
            <person name="Angelova A."/>
            <person name="Kudrna D."/>
            <person name="Luo M."/>
            <person name="Affourtit J."/>
            <person name="Desany B."/>
            <person name="Knight J."/>
            <person name="Niazi F."/>
            <person name="Egholm M."/>
            <person name="Wing R.A."/>
        </authorList>
    </citation>
    <scope>NUCLEOTIDE SEQUENCE [LARGE SCALE GENOMIC DNA]</scope>
    <source>
        <strain evidence="1">cv. IRGC 105608</strain>
    </source>
</reference>
<dbReference type="Proteomes" id="UP000026960">
    <property type="component" value="Chromosome 5"/>
</dbReference>
<evidence type="ECO:0000313" key="2">
    <source>
        <dbReference type="Proteomes" id="UP000026960"/>
    </source>
</evidence>
<evidence type="ECO:0000313" key="1">
    <source>
        <dbReference type="EnsemblPlants" id="OBART05G17560.1"/>
    </source>
</evidence>
<dbReference type="PANTHER" id="PTHR35361">
    <property type="entry name" value="OS08G0443700 PROTEIN"/>
    <property type="match status" value="1"/>
</dbReference>
<dbReference type="HOGENOM" id="CLU_2363147_0_0_1"/>
<dbReference type="EnsemblPlants" id="OBART05G17560.1">
    <property type="protein sequence ID" value="OBART05G17560.1"/>
    <property type="gene ID" value="OBART05G17560"/>
</dbReference>
<protein>
    <submittedName>
        <fullName evidence="1">Uncharacterized protein</fullName>
    </submittedName>
</protein>
<organism evidence="1">
    <name type="scientific">Oryza barthii</name>
    <dbReference type="NCBI Taxonomy" id="65489"/>
    <lineage>
        <taxon>Eukaryota</taxon>
        <taxon>Viridiplantae</taxon>
        <taxon>Streptophyta</taxon>
        <taxon>Embryophyta</taxon>
        <taxon>Tracheophyta</taxon>
        <taxon>Spermatophyta</taxon>
        <taxon>Magnoliopsida</taxon>
        <taxon>Liliopsida</taxon>
        <taxon>Poales</taxon>
        <taxon>Poaceae</taxon>
        <taxon>BOP clade</taxon>
        <taxon>Oryzoideae</taxon>
        <taxon>Oryzeae</taxon>
        <taxon>Oryzinae</taxon>
        <taxon>Oryza</taxon>
    </lineage>
</organism>
<reference evidence="1" key="2">
    <citation type="submission" date="2015-03" db="UniProtKB">
        <authorList>
            <consortium name="EnsemblPlants"/>
        </authorList>
    </citation>
    <scope>IDENTIFICATION</scope>
</reference>
<dbReference type="AlphaFoldDB" id="A0A0D3G801"/>
<sequence>MARSAQFVAAAALPALLPTPCGRTSSSRASSDERWDIQKKPWLQADALHGEEDRNAAMTMRLTTNKEISKPRHAVFAGPSFVAPEPCMLPLPKFLMAR</sequence>
<proteinExistence type="predicted"/>
<dbReference type="PaxDb" id="65489-OBART05G17560.1"/>
<accession>A0A0D3G801</accession>